<name>A0A9K3DQZ5_HELAN</name>
<reference evidence="1" key="1">
    <citation type="journal article" date="2017" name="Nature">
        <title>The sunflower genome provides insights into oil metabolism, flowering and Asterid evolution.</title>
        <authorList>
            <person name="Badouin H."/>
            <person name="Gouzy J."/>
            <person name="Grassa C.J."/>
            <person name="Murat F."/>
            <person name="Staton S.E."/>
            <person name="Cottret L."/>
            <person name="Lelandais-Briere C."/>
            <person name="Owens G.L."/>
            <person name="Carrere S."/>
            <person name="Mayjonade B."/>
            <person name="Legrand L."/>
            <person name="Gill N."/>
            <person name="Kane N.C."/>
            <person name="Bowers J.E."/>
            <person name="Hubner S."/>
            <person name="Bellec A."/>
            <person name="Berard A."/>
            <person name="Berges H."/>
            <person name="Blanchet N."/>
            <person name="Boniface M.C."/>
            <person name="Brunel D."/>
            <person name="Catrice O."/>
            <person name="Chaidir N."/>
            <person name="Claudel C."/>
            <person name="Donnadieu C."/>
            <person name="Faraut T."/>
            <person name="Fievet G."/>
            <person name="Helmstetter N."/>
            <person name="King M."/>
            <person name="Knapp S.J."/>
            <person name="Lai Z."/>
            <person name="Le Paslier M.C."/>
            <person name="Lippi Y."/>
            <person name="Lorenzon L."/>
            <person name="Mandel J.R."/>
            <person name="Marage G."/>
            <person name="Marchand G."/>
            <person name="Marquand E."/>
            <person name="Bret-Mestries E."/>
            <person name="Morien E."/>
            <person name="Nambeesan S."/>
            <person name="Nguyen T."/>
            <person name="Pegot-Espagnet P."/>
            <person name="Pouilly N."/>
            <person name="Raftis F."/>
            <person name="Sallet E."/>
            <person name="Schiex T."/>
            <person name="Thomas J."/>
            <person name="Vandecasteele C."/>
            <person name="Vares D."/>
            <person name="Vear F."/>
            <person name="Vautrin S."/>
            <person name="Crespi M."/>
            <person name="Mangin B."/>
            <person name="Burke J.M."/>
            <person name="Salse J."/>
            <person name="Munos S."/>
            <person name="Vincourt P."/>
            <person name="Rieseberg L.H."/>
            <person name="Langlade N.B."/>
        </authorList>
    </citation>
    <scope>NUCLEOTIDE SEQUENCE</scope>
    <source>
        <tissue evidence="1">Leaves</tissue>
    </source>
</reference>
<proteinExistence type="predicted"/>
<dbReference type="Gramene" id="mRNA:HanXRQr2_Chr16g0748241">
    <property type="protein sequence ID" value="mRNA:HanXRQr2_Chr16g0748241"/>
    <property type="gene ID" value="HanXRQr2_Chr16g0748241"/>
</dbReference>
<evidence type="ECO:0000313" key="1">
    <source>
        <dbReference type="EMBL" id="KAF5760006.1"/>
    </source>
</evidence>
<evidence type="ECO:0000313" key="2">
    <source>
        <dbReference type="Proteomes" id="UP000215914"/>
    </source>
</evidence>
<accession>A0A9K3DQZ5</accession>
<protein>
    <submittedName>
        <fullName evidence="1">Uncharacterized protein</fullName>
    </submittedName>
</protein>
<reference evidence="1" key="2">
    <citation type="submission" date="2020-06" db="EMBL/GenBank/DDBJ databases">
        <title>Helianthus annuus Genome sequencing and assembly Release 2.</title>
        <authorList>
            <person name="Gouzy J."/>
            <person name="Langlade N."/>
            <person name="Munos S."/>
        </authorList>
    </citation>
    <scope>NUCLEOTIDE SEQUENCE</scope>
    <source>
        <tissue evidence="1">Leaves</tissue>
    </source>
</reference>
<keyword evidence="2" id="KW-1185">Reference proteome</keyword>
<organism evidence="1 2">
    <name type="scientific">Helianthus annuus</name>
    <name type="common">Common sunflower</name>
    <dbReference type="NCBI Taxonomy" id="4232"/>
    <lineage>
        <taxon>Eukaryota</taxon>
        <taxon>Viridiplantae</taxon>
        <taxon>Streptophyta</taxon>
        <taxon>Embryophyta</taxon>
        <taxon>Tracheophyta</taxon>
        <taxon>Spermatophyta</taxon>
        <taxon>Magnoliopsida</taxon>
        <taxon>eudicotyledons</taxon>
        <taxon>Gunneridae</taxon>
        <taxon>Pentapetalae</taxon>
        <taxon>asterids</taxon>
        <taxon>campanulids</taxon>
        <taxon>Asterales</taxon>
        <taxon>Asteraceae</taxon>
        <taxon>Asteroideae</taxon>
        <taxon>Heliantheae alliance</taxon>
        <taxon>Heliantheae</taxon>
        <taxon>Helianthus</taxon>
    </lineage>
</organism>
<gene>
    <name evidence="1" type="ORF">HanXRQr2_Chr16g0748241</name>
</gene>
<dbReference type="Proteomes" id="UP000215914">
    <property type="component" value="Unassembled WGS sequence"/>
</dbReference>
<sequence>MLLLREEDSRYSLHQFPMAVSGHHAIQLLPHLCLLHLNLFFVSF</sequence>
<dbReference type="AlphaFoldDB" id="A0A9K3DQZ5"/>
<dbReference type="EMBL" id="MNCJ02000331">
    <property type="protein sequence ID" value="KAF5760006.1"/>
    <property type="molecule type" value="Genomic_DNA"/>
</dbReference>
<comment type="caution">
    <text evidence="1">The sequence shown here is derived from an EMBL/GenBank/DDBJ whole genome shotgun (WGS) entry which is preliminary data.</text>
</comment>